<dbReference type="UniPathway" id="UPA00219"/>
<dbReference type="EMBL" id="LCTK01000037">
    <property type="protein sequence ID" value="KKZ57899.1"/>
    <property type="molecule type" value="Genomic_DNA"/>
</dbReference>
<keyword evidence="5 7" id="KW-0413">Isomerase</keyword>
<accession>A0A0M3G794</accession>
<dbReference type="PROSITE" id="PS00923">
    <property type="entry name" value="ASP_GLU_RACEMASE_1"/>
    <property type="match status" value="1"/>
</dbReference>
<dbReference type="NCBIfam" id="TIGR00067">
    <property type="entry name" value="glut_race"/>
    <property type="match status" value="1"/>
</dbReference>
<feature type="binding site" evidence="7">
    <location>
        <begin position="190"/>
        <end position="191"/>
    </location>
    <ligand>
        <name>substrate</name>
    </ligand>
</feature>
<keyword evidence="3 7" id="KW-0133">Cell shape</keyword>
<dbReference type="Pfam" id="PF01177">
    <property type="entry name" value="Asp_Glu_race"/>
    <property type="match status" value="1"/>
</dbReference>
<dbReference type="PANTHER" id="PTHR21198:SF2">
    <property type="entry name" value="GLUTAMATE RACEMASE"/>
    <property type="match status" value="1"/>
</dbReference>
<keyword evidence="6 7" id="KW-0961">Cell wall biogenesis/degradation</keyword>
<evidence type="ECO:0000256" key="4">
    <source>
        <dbReference type="ARBA" id="ARBA00022984"/>
    </source>
</evidence>
<dbReference type="InterPro" id="IPR015942">
    <property type="entry name" value="Asp/Glu/hydantoin_racemase"/>
</dbReference>
<dbReference type="HAMAP" id="MF_00258">
    <property type="entry name" value="Glu_racemase"/>
    <property type="match status" value="1"/>
</dbReference>
<dbReference type="PROSITE" id="PS00924">
    <property type="entry name" value="ASP_GLU_RACEMASE_2"/>
    <property type="match status" value="1"/>
</dbReference>
<comment type="catalytic activity">
    <reaction evidence="1 7">
        <text>L-glutamate = D-glutamate</text>
        <dbReference type="Rhea" id="RHEA:12813"/>
        <dbReference type="ChEBI" id="CHEBI:29985"/>
        <dbReference type="ChEBI" id="CHEBI:29986"/>
        <dbReference type="EC" id="5.1.1.3"/>
    </reaction>
</comment>
<evidence type="ECO:0000256" key="5">
    <source>
        <dbReference type="ARBA" id="ARBA00023235"/>
    </source>
</evidence>
<name>A0A0M3G794_HAEHA</name>
<feature type="binding site" evidence="7">
    <location>
        <begin position="14"/>
        <end position="15"/>
    </location>
    <ligand>
        <name>substrate</name>
    </ligand>
</feature>
<dbReference type="GO" id="GO:0009252">
    <property type="term" value="P:peptidoglycan biosynthetic process"/>
    <property type="evidence" value="ECO:0007669"/>
    <property type="project" value="UniProtKB-UniRule"/>
</dbReference>
<feature type="binding site" evidence="7">
    <location>
        <begin position="79"/>
        <end position="80"/>
    </location>
    <ligand>
        <name>substrate</name>
    </ligand>
</feature>
<dbReference type="PATRIC" id="fig|726.54.peg.1589"/>
<sequence length="269" mass="30617">MDKKEKRPTVLFFDSGVGGFSVYREAKKLLPNWHYLYCFDNAYFPYSERKEESIIHRTLAVCQLINQRYPLDAIVIACNTASTVVLPPLRAAFDIPIIGTVPAIKPASEMTKTKHIGLLATKGTVKRHYVDDLIDKFAQDCVVERLGTTKLVEIAEQKIRGHSVDLISLKDELSPWADMADLDTLVLGCTHFPLIKDEIQLCLPQIKYFMEPGAAIAKRIKYLLDGKCVRDQGEKHNQMFCTEHFPEESQFKKALHLWGFESLDVIKTD</sequence>
<comment type="caution">
    <text evidence="8">The sequence shown here is derived from an EMBL/GenBank/DDBJ whole genome shotgun (WGS) entry which is preliminary data.</text>
</comment>
<dbReference type="Proteomes" id="UP000034750">
    <property type="component" value="Unassembled WGS sequence"/>
</dbReference>
<dbReference type="Gene3D" id="3.40.50.1860">
    <property type="match status" value="2"/>
</dbReference>
<dbReference type="RefSeq" id="WP_046953505.1">
    <property type="nucleotide sequence ID" value="NZ_CP031238.1"/>
</dbReference>
<feature type="active site" description="Proton donor/acceptor" evidence="7">
    <location>
        <position position="189"/>
    </location>
</feature>
<evidence type="ECO:0000256" key="2">
    <source>
        <dbReference type="ARBA" id="ARBA00013090"/>
    </source>
</evidence>
<proteinExistence type="inferred from homology"/>
<comment type="pathway">
    <text evidence="7">Cell wall biogenesis; peptidoglycan biosynthesis.</text>
</comment>
<dbReference type="InterPro" id="IPR018187">
    <property type="entry name" value="Asp/Glu_racemase_AS_1"/>
</dbReference>
<dbReference type="GO" id="GO:0071555">
    <property type="term" value="P:cell wall organization"/>
    <property type="evidence" value="ECO:0007669"/>
    <property type="project" value="UniProtKB-KW"/>
</dbReference>
<dbReference type="InterPro" id="IPR004391">
    <property type="entry name" value="Glu_race"/>
</dbReference>
<protein>
    <recommendedName>
        <fullName evidence="2 7">Glutamate racemase</fullName>
        <ecNumber evidence="2 7">5.1.1.3</ecNumber>
    </recommendedName>
</protein>
<comment type="similarity">
    <text evidence="7">Belongs to the aspartate/glutamate racemases family.</text>
</comment>
<dbReference type="FunFam" id="3.40.50.1860:FF:000001">
    <property type="entry name" value="Glutamate racemase"/>
    <property type="match status" value="1"/>
</dbReference>
<evidence type="ECO:0000256" key="3">
    <source>
        <dbReference type="ARBA" id="ARBA00022960"/>
    </source>
</evidence>
<gene>
    <name evidence="7" type="primary">murI</name>
    <name evidence="8" type="ORF">AAX18_07980</name>
</gene>
<dbReference type="SUPFAM" id="SSF53681">
    <property type="entry name" value="Aspartate/glutamate racemase"/>
    <property type="match status" value="2"/>
</dbReference>
<comment type="function">
    <text evidence="7">Provides the (R)-glutamate required for cell wall biosynthesis.</text>
</comment>
<reference evidence="8 9" key="1">
    <citation type="submission" date="2015-05" db="EMBL/GenBank/DDBJ databases">
        <title>Comparative analyses of the lipooligosaccharides from nottypeable Haemophilus influenzae and Haemophilus haemolyticus.</title>
        <authorList>
            <person name="Post D.M.B."/>
            <person name="Ketterer M.R."/>
            <person name="Coffin J.E."/>
            <person name="Reinders L.M."/>
            <person name="Munson R.S.Jr."/>
            <person name="Bair T.B."/>
            <person name="Murphy T.F."/>
            <person name="Foster E."/>
            <person name="Gibson B.W."/>
            <person name="Apicella M.A."/>
        </authorList>
    </citation>
    <scope>NUCLEOTIDE SEQUENCE [LARGE SCALE GENOMIC DNA]</scope>
    <source>
        <strain evidence="8 9">11P18</strain>
    </source>
</reference>
<feature type="active site" description="Proton donor/acceptor" evidence="7">
    <location>
        <position position="78"/>
    </location>
</feature>
<dbReference type="PANTHER" id="PTHR21198">
    <property type="entry name" value="GLUTAMATE RACEMASE"/>
    <property type="match status" value="1"/>
</dbReference>
<dbReference type="GO" id="GO:0008881">
    <property type="term" value="F:glutamate racemase activity"/>
    <property type="evidence" value="ECO:0007669"/>
    <property type="project" value="UniProtKB-UniRule"/>
</dbReference>
<dbReference type="EC" id="5.1.1.3" evidence="2 7"/>
<dbReference type="InterPro" id="IPR001920">
    <property type="entry name" value="Asp/Glu_race"/>
</dbReference>
<feature type="binding site" evidence="7">
    <location>
        <begin position="46"/>
        <end position="47"/>
    </location>
    <ligand>
        <name>substrate</name>
    </ligand>
</feature>
<dbReference type="InterPro" id="IPR033134">
    <property type="entry name" value="Asp/Glu_racemase_AS_2"/>
</dbReference>
<dbReference type="GO" id="GO:0008360">
    <property type="term" value="P:regulation of cell shape"/>
    <property type="evidence" value="ECO:0007669"/>
    <property type="project" value="UniProtKB-KW"/>
</dbReference>
<evidence type="ECO:0000256" key="7">
    <source>
        <dbReference type="HAMAP-Rule" id="MF_00258"/>
    </source>
</evidence>
<evidence type="ECO:0000313" key="9">
    <source>
        <dbReference type="Proteomes" id="UP000034750"/>
    </source>
</evidence>
<evidence type="ECO:0000256" key="1">
    <source>
        <dbReference type="ARBA" id="ARBA00001602"/>
    </source>
</evidence>
<organism evidence="8 9">
    <name type="scientific">Haemophilus haemolyticus</name>
    <dbReference type="NCBI Taxonomy" id="726"/>
    <lineage>
        <taxon>Bacteria</taxon>
        <taxon>Pseudomonadati</taxon>
        <taxon>Pseudomonadota</taxon>
        <taxon>Gammaproteobacteria</taxon>
        <taxon>Pasteurellales</taxon>
        <taxon>Pasteurellaceae</taxon>
        <taxon>Haemophilus</taxon>
    </lineage>
</organism>
<dbReference type="AlphaFoldDB" id="A0A0M3G794"/>
<evidence type="ECO:0000256" key="6">
    <source>
        <dbReference type="ARBA" id="ARBA00023316"/>
    </source>
</evidence>
<keyword evidence="4 7" id="KW-0573">Peptidoglycan synthesis</keyword>
<evidence type="ECO:0000313" key="8">
    <source>
        <dbReference type="EMBL" id="KKZ57899.1"/>
    </source>
</evidence>